<dbReference type="Gene3D" id="3.40.30.10">
    <property type="entry name" value="Glutaredoxin"/>
    <property type="match status" value="1"/>
</dbReference>
<dbReference type="GO" id="GO:0140824">
    <property type="term" value="F:thioredoxin-dependent peroxiredoxin activity"/>
    <property type="evidence" value="ECO:0007669"/>
    <property type="project" value="UniProtKB-EC"/>
</dbReference>
<dbReference type="PROSITE" id="PS00194">
    <property type="entry name" value="THIOREDOXIN_1"/>
    <property type="match status" value="1"/>
</dbReference>
<evidence type="ECO:0000259" key="2">
    <source>
        <dbReference type="PROSITE" id="PS51352"/>
    </source>
</evidence>
<keyword evidence="3" id="KW-0575">Peroxidase</keyword>
<dbReference type="CDD" id="cd02966">
    <property type="entry name" value="TlpA_like_family"/>
    <property type="match status" value="1"/>
</dbReference>
<proteinExistence type="predicted"/>
<protein>
    <submittedName>
        <fullName evidence="3">Peroxiredoxin family protein</fullName>
        <ecNumber evidence="3">1.11.1.24</ecNumber>
    </submittedName>
</protein>
<dbReference type="InterPro" id="IPR036249">
    <property type="entry name" value="Thioredoxin-like_sf"/>
</dbReference>
<name>A0ABV7AAJ4_9BACI</name>
<dbReference type="RefSeq" id="WP_390307788.1">
    <property type="nucleotide sequence ID" value="NZ_JBHRRZ010000039.1"/>
</dbReference>
<evidence type="ECO:0000313" key="3">
    <source>
        <dbReference type="EMBL" id="MFC2949819.1"/>
    </source>
</evidence>
<dbReference type="InterPro" id="IPR050553">
    <property type="entry name" value="Thioredoxin_ResA/DsbE_sf"/>
</dbReference>
<evidence type="ECO:0000313" key="4">
    <source>
        <dbReference type="Proteomes" id="UP001595387"/>
    </source>
</evidence>
<evidence type="ECO:0000256" key="1">
    <source>
        <dbReference type="ARBA" id="ARBA00023157"/>
    </source>
</evidence>
<dbReference type="Proteomes" id="UP001595387">
    <property type="component" value="Unassembled WGS sequence"/>
</dbReference>
<dbReference type="PANTHER" id="PTHR42852">
    <property type="entry name" value="THIOL:DISULFIDE INTERCHANGE PROTEIN DSBE"/>
    <property type="match status" value="1"/>
</dbReference>
<accession>A0ABV7AAJ4</accession>
<dbReference type="EC" id="1.11.1.24" evidence="3"/>
<reference evidence="4" key="1">
    <citation type="journal article" date="2019" name="Int. J. Syst. Evol. Microbiol.">
        <title>The Global Catalogue of Microorganisms (GCM) 10K type strain sequencing project: providing services to taxonomists for standard genome sequencing and annotation.</title>
        <authorList>
            <consortium name="The Broad Institute Genomics Platform"/>
            <consortium name="The Broad Institute Genome Sequencing Center for Infectious Disease"/>
            <person name="Wu L."/>
            <person name="Ma J."/>
        </authorList>
    </citation>
    <scope>NUCLEOTIDE SEQUENCE [LARGE SCALE GENOMIC DNA]</scope>
    <source>
        <strain evidence="4">KCTC 13193</strain>
    </source>
</reference>
<dbReference type="InterPro" id="IPR017937">
    <property type="entry name" value="Thioredoxin_CS"/>
</dbReference>
<gene>
    <name evidence="3" type="ORF">ACFODW_15965</name>
</gene>
<organism evidence="3 4">
    <name type="scientific">Virgibacillus sediminis</name>
    <dbReference type="NCBI Taxonomy" id="202260"/>
    <lineage>
        <taxon>Bacteria</taxon>
        <taxon>Bacillati</taxon>
        <taxon>Bacillota</taxon>
        <taxon>Bacilli</taxon>
        <taxon>Bacillales</taxon>
        <taxon>Bacillaceae</taxon>
        <taxon>Virgibacillus</taxon>
    </lineage>
</organism>
<dbReference type="PROSITE" id="PS51352">
    <property type="entry name" value="THIOREDOXIN_2"/>
    <property type="match status" value="1"/>
</dbReference>
<dbReference type="SUPFAM" id="SSF52833">
    <property type="entry name" value="Thioredoxin-like"/>
    <property type="match status" value="1"/>
</dbReference>
<dbReference type="InterPro" id="IPR000866">
    <property type="entry name" value="AhpC/TSA"/>
</dbReference>
<sequence>MKNGLIIMILMLGMVGWAIYDFASSGEGSEEIEENVVEDDAATVTAGQTDVEEKDEEGVLPGYLAPDFELTTLDGETVKLSDYRGKRVMLNFWATWCPPCRDEMPDMQKLYDNHEVEVLAVDLLDTEKSEADVADFVEELELSFPILLDETSAVADKYKVQAYPTTYMIDSEGRIQSRMMGAMNYDMMVERLEEME</sequence>
<comment type="caution">
    <text evidence="3">The sequence shown here is derived from an EMBL/GenBank/DDBJ whole genome shotgun (WGS) entry which is preliminary data.</text>
</comment>
<keyword evidence="4" id="KW-1185">Reference proteome</keyword>
<dbReference type="Pfam" id="PF00578">
    <property type="entry name" value="AhpC-TSA"/>
    <property type="match status" value="1"/>
</dbReference>
<keyword evidence="3" id="KW-0560">Oxidoreductase</keyword>
<dbReference type="EMBL" id="JBHRRZ010000039">
    <property type="protein sequence ID" value="MFC2949819.1"/>
    <property type="molecule type" value="Genomic_DNA"/>
</dbReference>
<feature type="domain" description="Thioredoxin" evidence="2">
    <location>
        <begin position="59"/>
        <end position="196"/>
    </location>
</feature>
<keyword evidence="1" id="KW-1015">Disulfide bond</keyword>
<dbReference type="PANTHER" id="PTHR42852:SF13">
    <property type="entry name" value="PROTEIN DIPZ"/>
    <property type="match status" value="1"/>
</dbReference>
<dbReference type="InterPro" id="IPR013766">
    <property type="entry name" value="Thioredoxin_domain"/>
</dbReference>